<gene>
    <name evidence="2" type="ORF">HELGO_WM14581</name>
</gene>
<name>A0A6S6TA40_9BACT</name>
<dbReference type="AlphaFoldDB" id="A0A6S6TA40"/>
<organism evidence="2">
    <name type="scientific">uncultured Sulfurovum sp</name>
    <dbReference type="NCBI Taxonomy" id="269237"/>
    <lineage>
        <taxon>Bacteria</taxon>
        <taxon>Pseudomonadati</taxon>
        <taxon>Campylobacterota</taxon>
        <taxon>Epsilonproteobacteria</taxon>
        <taxon>Campylobacterales</taxon>
        <taxon>Sulfurovaceae</taxon>
        <taxon>Sulfurovum</taxon>
        <taxon>environmental samples</taxon>
    </lineage>
</organism>
<feature type="chain" id="PRO_5027582355" evidence="1">
    <location>
        <begin position="18"/>
        <end position="97"/>
    </location>
</feature>
<protein>
    <submittedName>
        <fullName evidence="2">Uncharacterized protein</fullName>
    </submittedName>
</protein>
<dbReference type="EMBL" id="CACVAS010000072">
    <property type="protein sequence ID" value="CAA6815914.1"/>
    <property type="molecule type" value="Genomic_DNA"/>
</dbReference>
<evidence type="ECO:0000313" key="2">
    <source>
        <dbReference type="EMBL" id="CAA6815914.1"/>
    </source>
</evidence>
<evidence type="ECO:0000256" key="1">
    <source>
        <dbReference type="SAM" id="SignalP"/>
    </source>
</evidence>
<reference evidence="2" key="1">
    <citation type="submission" date="2020-01" db="EMBL/GenBank/DDBJ databases">
        <authorList>
            <person name="Meier V. D."/>
            <person name="Meier V D."/>
        </authorList>
    </citation>
    <scope>NUCLEOTIDE SEQUENCE</scope>
    <source>
        <strain evidence="2">HLG_WM_MAG_01</strain>
    </source>
</reference>
<feature type="signal peptide" evidence="1">
    <location>
        <begin position="1"/>
        <end position="17"/>
    </location>
</feature>
<proteinExistence type="predicted"/>
<sequence length="97" mass="11334">MIKLLLLFSLFFNIAHATIIAIEDDCHHESAHEYVLEQTQVSDCGDLCDLHHVFHFFAILDMSKAHFDINQYNKKHTYTLSRYMPPFKEKSIKPPIA</sequence>
<accession>A0A6S6TA40</accession>
<keyword evidence="1" id="KW-0732">Signal</keyword>